<accession>A0A061S9L6</accession>
<reference evidence="2" key="1">
    <citation type="submission" date="2014-05" db="EMBL/GenBank/DDBJ databases">
        <title>The transcriptome of the halophilic microalga Tetraselmis sp. GSL018 isolated from the Great Salt Lake, Utah.</title>
        <authorList>
            <person name="Jinkerson R.E."/>
            <person name="D'Adamo S."/>
            <person name="Posewitz M.C."/>
        </authorList>
    </citation>
    <scope>NUCLEOTIDE SEQUENCE</scope>
    <source>
        <strain evidence="2">GSL018</strain>
    </source>
</reference>
<protein>
    <submittedName>
        <fullName evidence="2">Uncharacterized protein</fullName>
    </submittedName>
</protein>
<organism evidence="2">
    <name type="scientific">Tetraselmis sp. GSL018</name>
    <dbReference type="NCBI Taxonomy" id="582737"/>
    <lineage>
        <taxon>Eukaryota</taxon>
        <taxon>Viridiplantae</taxon>
        <taxon>Chlorophyta</taxon>
        <taxon>core chlorophytes</taxon>
        <taxon>Chlorodendrophyceae</taxon>
        <taxon>Chlorodendrales</taxon>
        <taxon>Chlorodendraceae</taxon>
        <taxon>Tetraselmis</taxon>
    </lineage>
</organism>
<feature type="non-terminal residue" evidence="2">
    <location>
        <position position="67"/>
    </location>
</feature>
<feature type="region of interest" description="Disordered" evidence="1">
    <location>
        <begin position="1"/>
        <end position="67"/>
    </location>
</feature>
<evidence type="ECO:0000313" key="2">
    <source>
        <dbReference type="EMBL" id="JAC80948.1"/>
    </source>
</evidence>
<dbReference type="AlphaFoldDB" id="A0A061S9L6"/>
<sequence>MTTELAPAFAPMPLTSGMPVRTPGMSASRASSEPPMPSFPLRPTTRIQPPPPGWGPGAVRASARRGP</sequence>
<proteinExistence type="predicted"/>
<evidence type="ECO:0000256" key="1">
    <source>
        <dbReference type="SAM" id="MobiDB-lite"/>
    </source>
</evidence>
<name>A0A061S9L6_9CHLO</name>
<gene>
    <name evidence="2" type="ORF">TSPGSL018_9032</name>
</gene>
<dbReference type="EMBL" id="GBEZ01004254">
    <property type="protein sequence ID" value="JAC80948.1"/>
    <property type="molecule type" value="Transcribed_RNA"/>
</dbReference>